<evidence type="ECO:0000256" key="10">
    <source>
        <dbReference type="ARBA" id="ARBA00023180"/>
    </source>
</evidence>
<keyword evidence="9" id="KW-1015">Disulfide bond</keyword>
<comment type="subcellular location">
    <subcellularLocation>
        <location evidence="1">Secreted</location>
        <location evidence="1">Cell wall</location>
    </subcellularLocation>
</comment>
<evidence type="ECO:0000256" key="3">
    <source>
        <dbReference type="ARBA" id="ARBA00006027"/>
    </source>
</evidence>
<dbReference type="Pfam" id="PF04043">
    <property type="entry name" value="PMEI"/>
    <property type="match status" value="1"/>
</dbReference>
<evidence type="ECO:0000256" key="14">
    <source>
        <dbReference type="RuleBase" id="RU000589"/>
    </source>
</evidence>
<name>A0A2C9W4W9_MANES</name>
<accession>A0A2C9W4W9</accession>
<keyword evidence="19" id="KW-1185">Reference proteome</keyword>
<dbReference type="Gene3D" id="1.20.140.40">
    <property type="entry name" value="Invertase/pectin methylesterase inhibitor family protein"/>
    <property type="match status" value="1"/>
</dbReference>
<evidence type="ECO:0000313" key="19">
    <source>
        <dbReference type="Proteomes" id="UP000091857"/>
    </source>
</evidence>
<dbReference type="AlphaFoldDB" id="A0A2C9W4W9"/>
<proteinExistence type="inferred from homology"/>
<comment type="pathway">
    <text evidence="2 14">Glycan metabolism; pectin degradation; 2-dehydro-3-deoxy-D-gluconate from pectin: step 1/5.</text>
</comment>
<evidence type="ECO:0000256" key="4">
    <source>
        <dbReference type="ARBA" id="ARBA00007786"/>
    </source>
</evidence>
<feature type="transmembrane region" description="Helical" evidence="16">
    <location>
        <begin position="21"/>
        <end position="48"/>
    </location>
</feature>
<keyword evidence="6" id="KW-0964">Secreted</keyword>
<comment type="similarity">
    <text evidence="4">In the C-terminal section; belongs to the pectinesterase family.</text>
</comment>
<dbReference type="InterPro" id="IPR035513">
    <property type="entry name" value="Invertase/methylesterase_inhib"/>
</dbReference>
<feature type="region of interest" description="Disordered" evidence="15">
    <location>
        <begin position="57"/>
        <end position="92"/>
    </location>
</feature>
<dbReference type="OMA" id="FLQGEWI"/>
<evidence type="ECO:0000256" key="2">
    <source>
        <dbReference type="ARBA" id="ARBA00005184"/>
    </source>
</evidence>
<evidence type="ECO:0000259" key="17">
    <source>
        <dbReference type="SMART" id="SM00856"/>
    </source>
</evidence>
<keyword evidence="16" id="KW-0472">Membrane</keyword>
<keyword evidence="6" id="KW-0134">Cell wall</keyword>
<comment type="similarity">
    <text evidence="3">In the N-terminal section; belongs to the PMEI family.</text>
</comment>
<dbReference type="CDD" id="cd15798">
    <property type="entry name" value="PMEI-like_3"/>
    <property type="match status" value="1"/>
</dbReference>
<dbReference type="Pfam" id="PF01095">
    <property type="entry name" value="Pectinesterase"/>
    <property type="match status" value="1"/>
</dbReference>
<dbReference type="NCBIfam" id="TIGR01614">
    <property type="entry name" value="PME_inhib"/>
    <property type="match status" value="1"/>
</dbReference>
<dbReference type="PANTHER" id="PTHR31707">
    <property type="entry name" value="PECTINESTERASE"/>
    <property type="match status" value="1"/>
</dbReference>
<feature type="compositionally biased region" description="Basic and acidic residues" evidence="15">
    <location>
        <begin position="76"/>
        <end position="88"/>
    </location>
</feature>
<keyword evidence="8 14" id="KW-0063">Aspartyl esterase</keyword>
<dbReference type="UniPathway" id="UPA00545">
    <property type="reaction ID" value="UER00823"/>
</dbReference>
<dbReference type="Proteomes" id="UP000091857">
    <property type="component" value="Chromosome 3"/>
</dbReference>
<dbReference type="FunFam" id="2.160.20.10:FF:000001">
    <property type="entry name" value="Pectinesterase"/>
    <property type="match status" value="1"/>
</dbReference>
<evidence type="ECO:0000256" key="15">
    <source>
        <dbReference type="SAM" id="MobiDB-lite"/>
    </source>
</evidence>
<evidence type="ECO:0000256" key="12">
    <source>
        <dbReference type="ARBA" id="ARBA00057335"/>
    </source>
</evidence>
<dbReference type="InterPro" id="IPR012334">
    <property type="entry name" value="Pectin_lyas_fold"/>
</dbReference>
<evidence type="ECO:0000256" key="5">
    <source>
        <dbReference type="ARBA" id="ARBA00013229"/>
    </source>
</evidence>
<feature type="domain" description="Pectinesterase inhibitor" evidence="17">
    <location>
        <begin position="94"/>
        <end position="244"/>
    </location>
</feature>
<dbReference type="OrthoDB" id="2019149at2759"/>
<dbReference type="SMART" id="SM00856">
    <property type="entry name" value="PMEI"/>
    <property type="match status" value="1"/>
</dbReference>
<gene>
    <name evidence="18" type="ORF">MANES_03G056900v8</name>
</gene>
<evidence type="ECO:0000256" key="13">
    <source>
        <dbReference type="PROSITE-ProRule" id="PRU10040"/>
    </source>
</evidence>
<dbReference type="GO" id="GO:0045490">
    <property type="term" value="P:pectin catabolic process"/>
    <property type="evidence" value="ECO:0007669"/>
    <property type="project" value="UniProtKB-UniRule"/>
</dbReference>
<keyword evidence="7 14" id="KW-0378">Hydrolase</keyword>
<evidence type="ECO:0000313" key="18">
    <source>
        <dbReference type="EMBL" id="OAY54209.1"/>
    </source>
</evidence>
<evidence type="ECO:0000256" key="8">
    <source>
        <dbReference type="ARBA" id="ARBA00023085"/>
    </source>
</evidence>
<dbReference type="Gramene" id="Manes.03G056900.1.v8.1">
    <property type="protein sequence ID" value="Manes.03G056900.1.v8.1.CDS"/>
    <property type="gene ID" value="Manes.03G056900.v8.1"/>
</dbReference>
<comment type="caution">
    <text evidence="18">The sequence shown here is derived from an EMBL/GenBank/DDBJ whole genome shotgun (WGS) entry which is preliminary data.</text>
</comment>
<comment type="catalytic activity">
    <reaction evidence="11 14">
        <text>[(1-&gt;4)-alpha-D-galacturonosyl methyl ester](n) + n H2O = [(1-&gt;4)-alpha-D-galacturonosyl](n) + n methanol + n H(+)</text>
        <dbReference type="Rhea" id="RHEA:22380"/>
        <dbReference type="Rhea" id="RHEA-COMP:14570"/>
        <dbReference type="Rhea" id="RHEA-COMP:14573"/>
        <dbReference type="ChEBI" id="CHEBI:15377"/>
        <dbReference type="ChEBI" id="CHEBI:15378"/>
        <dbReference type="ChEBI" id="CHEBI:17790"/>
        <dbReference type="ChEBI" id="CHEBI:140522"/>
        <dbReference type="ChEBI" id="CHEBI:140523"/>
        <dbReference type="EC" id="3.1.1.11"/>
    </reaction>
</comment>
<keyword evidence="16" id="KW-1133">Transmembrane helix</keyword>
<evidence type="ECO:0000256" key="7">
    <source>
        <dbReference type="ARBA" id="ARBA00022801"/>
    </source>
</evidence>
<organism evidence="18 19">
    <name type="scientific">Manihot esculenta</name>
    <name type="common">Cassava</name>
    <name type="synonym">Jatropha manihot</name>
    <dbReference type="NCBI Taxonomy" id="3983"/>
    <lineage>
        <taxon>Eukaryota</taxon>
        <taxon>Viridiplantae</taxon>
        <taxon>Streptophyta</taxon>
        <taxon>Embryophyta</taxon>
        <taxon>Tracheophyta</taxon>
        <taxon>Spermatophyta</taxon>
        <taxon>Magnoliopsida</taxon>
        <taxon>eudicotyledons</taxon>
        <taxon>Gunneridae</taxon>
        <taxon>Pentapetalae</taxon>
        <taxon>rosids</taxon>
        <taxon>fabids</taxon>
        <taxon>Malpighiales</taxon>
        <taxon>Euphorbiaceae</taxon>
        <taxon>Crotonoideae</taxon>
        <taxon>Manihoteae</taxon>
        <taxon>Manihot</taxon>
    </lineage>
</organism>
<evidence type="ECO:0000256" key="1">
    <source>
        <dbReference type="ARBA" id="ARBA00004191"/>
    </source>
</evidence>
<evidence type="ECO:0000256" key="16">
    <source>
        <dbReference type="SAM" id="Phobius"/>
    </source>
</evidence>
<dbReference type="EC" id="3.1.1.11" evidence="5 14"/>
<dbReference type="STRING" id="3983.A0A2C9W4W9"/>
<evidence type="ECO:0000256" key="11">
    <source>
        <dbReference type="ARBA" id="ARBA00047928"/>
    </source>
</evidence>
<dbReference type="InterPro" id="IPR006501">
    <property type="entry name" value="Pectinesterase_inhib_dom"/>
</dbReference>
<dbReference type="InterPro" id="IPR011050">
    <property type="entry name" value="Pectin_lyase_fold/virulence"/>
</dbReference>
<dbReference type="SUPFAM" id="SSF51126">
    <property type="entry name" value="Pectin lyase-like"/>
    <property type="match status" value="1"/>
</dbReference>
<comment type="function">
    <text evidence="12">Acts in the modification of cell walls via demethylesterification of cell wall pectin.</text>
</comment>
<dbReference type="InterPro" id="IPR033131">
    <property type="entry name" value="Pectinesterase_Asp_AS"/>
</dbReference>
<keyword evidence="16" id="KW-0812">Transmembrane</keyword>
<keyword evidence="10" id="KW-0325">Glycoprotein</keyword>
<dbReference type="InterPro" id="IPR000070">
    <property type="entry name" value="Pectinesterase_cat"/>
</dbReference>
<evidence type="ECO:0000256" key="6">
    <source>
        <dbReference type="ARBA" id="ARBA00022512"/>
    </source>
</evidence>
<protein>
    <recommendedName>
        <fullName evidence="5 14">Pectinesterase</fullName>
        <ecNumber evidence="5 14">3.1.1.11</ecNumber>
    </recommendedName>
</protein>
<evidence type="ECO:0000256" key="9">
    <source>
        <dbReference type="ARBA" id="ARBA00023157"/>
    </source>
</evidence>
<dbReference type="Gene3D" id="2.160.20.10">
    <property type="entry name" value="Single-stranded right-handed beta-helix, Pectin lyase-like"/>
    <property type="match status" value="1"/>
</dbReference>
<reference evidence="19" key="1">
    <citation type="journal article" date="2016" name="Nat. Biotechnol.">
        <title>Sequencing wild and cultivated cassava and related species reveals extensive interspecific hybridization and genetic diversity.</title>
        <authorList>
            <person name="Bredeson J.V."/>
            <person name="Lyons J.B."/>
            <person name="Prochnik S.E."/>
            <person name="Wu G.A."/>
            <person name="Ha C.M."/>
            <person name="Edsinger-Gonzales E."/>
            <person name="Grimwood J."/>
            <person name="Schmutz J."/>
            <person name="Rabbi I.Y."/>
            <person name="Egesi C."/>
            <person name="Nauluvula P."/>
            <person name="Lebot V."/>
            <person name="Ndunguru J."/>
            <person name="Mkamilo G."/>
            <person name="Bart R.S."/>
            <person name="Setter T.L."/>
            <person name="Gleadow R.M."/>
            <person name="Kulakow P."/>
            <person name="Ferguson M.E."/>
            <person name="Rounsley S."/>
            <person name="Rokhsar D.S."/>
        </authorList>
    </citation>
    <scope>NUCLEOTIDE SEQUENCE [LARGE SCALE GENOMIC DNA]</scope>
    <source>
        <strain evidence="19">cv. AM560-2</strain>
    </source>
</reference>
<dbReference type="GO" id="GO:0030599">
    <property type="term" value="F:pectinesterase activity"/>
    <property type="evidence" value="ECO:0000318"/>
    <property type="project" value="GO_Central"/>
</dbReference>
<dbReference type="SUPFAM" id="SSF101148">
    <property type="entry name" value="Plant invertase/pectin methylesterase inhibitor"/>
    <property type="match status" value="1"/>
</dbReference>
<dbReference type="GO" id="GO:0042545">
    <property type="term" value="P:cell wall modification"/>
    <property type="evidence" value="ECO:0007669"/>
    <property type="project" value="UniProtKB-UniRule"/>
</dbReference>
<dbReference type="PROSITE" id="PS00503">
    <property type="entry name" value="PECTINESTERASE_2"/>
    <property type="match status" value="1"/>
</dbReference>
<sequence length="614" mass="69106">MVFQDFDRISERRRLEREQKFKRRVIIAFISLLALLVIVAAGILFIIWDNSINSAKRHQQHQEQEQQRQHQQHQQPKGEEATQPKEPSKNNVAQVSKVLKKICNATTYKETCLSSIKDAVEKDPSAPHPKAIIKLGIQSTKDEVGKVLDKASSFNFNTPQEKAAFEDCKVLMADAKQELEESISHADSDDGNFKKNEAELNNWLSAVMSYQQTCIDGFPEGKLKSDMENVFNASKELTSNSLALVSSLTSILQSLLISQSGRRLLTKEPNSFSMEEDGLPSWISHEDRRMLKAETERDDKPKPNVVVAKDSSGDFKTISAALAAMPKNYEGRYVIFVKAGTYDETVTVTKKMVNLTIYGDGSMKTIITGSKNFKDGVQTFRTATFAAIGEGFMAKSIGIRNTAGPEKHQAVALRVQADRSIFVNCRFEGYQDTLYTQAHRQYYRSCVVVGTIDFIFGDASAILQNCLILVRKPMANQQNIITAQGRIDPHETTGLVLQNCRIKPHPDLVRVKAKVKSYLGRPWKEYSRTIVMESTIGDFIQPDGWLPWKGEKGLKTLYYAEFDNKGPGSKTDARVKWPGYHVINKEEAKKFTIKPFIQGDWISDMGAPVHFGLF</sequence>
<dbReference type="EMBL" id="CM004389">
    <property type="protein sequence ID" value="OAY54209.1"/>
    <property type="molecule type" value="Genomic_DNA"/>
</dbReference>
<dbReference type="FunFam" id="1.20.140.40:FF:000001">
    <property type="entry name" value="Pectinesterase"/>
    <property type="match status" value="1"/>
</dbReference>
<dbReference type="GO" id="GO:0046910">
    <property type="term" value="F:pectinesterase inhibitor activity"/>
    <property type="evidence" value="ECO:0000318"/>
    <property type="project" value="GO_Central"/>
</dbReference>
<feature type="active site" evidence="13">
    <location>
        <position position="453"/>
    </location>
</feature>